<dbReference type="Gene3D" id="3.20.20.140">
    <property type="entry name" value="Metal-dependent hydrolases"/>
    <property type="match status" value="1"/>
</dbReference>
<keyword evidence="3" id="KW-1185">Reference proteome</keyword>
<dbReference type="RefSeq" id="WP_090872191.1">
    <property type="nucleotide sequence ID" value="NZ_FNYE01000035.1"/>
</dbReference>
<dbReference type="Pfam" id="PF04909">
    <property type="entry name" value="Amidohydro_2"/>
    <property type="match status" value="1"/>
</dbReference>
<protein>
    <submittedName>
        <fullName evidence="2">Predicted metal-dependent hydrolase, TIM-barrel fold</fullName>
    </submittedName>
</protein>
<dbReference type="InterPro" id="IPR032466">
    <property type="entry name" value="Metal_Hydrolase"/>
</dbReference>
<keyword evidence="2" id="KW-0378">Hydrolase</keyword>
<dbReference type="EMBL" id="FNYE01000035">
    <property type="protein sequence ID" value="SEK05532.1"/>
    <property type="molecule type" value="Genomic_DNA"/>
</dbReference>
<evidence type="ECO:0000259" key="1">
    <source>
        <dbReference type="Pfam" id="PF04909"/>
    </source>
</evidence>
<dbReference type="AlphaFoldDB" id="A0A1H7E0P6"/>
<dbReference type="OrthoDB" id="9787654at2"/>
<dbReference type="PANTHER" id="PTHR35563:SF2">
    <property type="entry name" value="BARREL METAL-DEPENDENT HYDROLASE, PUTATIVE (AFU_ORTHOLOGUE AFUA_1G16240)-RELATED"/>
    <property type="match status" value="1"/>
</dbReference>
<name>A0A1H7E0P6_9BURK</name>
<dbReference type="GO" id="GO:0016787">
    <property type="term" value="F:hydrolase activity"/>
    <property type="evidence" value="ECO:0007669"/>
    <property type="project" value="UniProtKB-KW"/>
</dbReference>
<proteinExistence type="predicted"/>
<reference evidence="3" key="1">
    <citation type="submission" date="2016-10" db="EMBL/GenBank/DDBJ databases">
        <authorList>
            <person name="Varghese N."/>
            <person name="Submissions S."/>
        </authorList>
    </citation>
    <scope>NUCLEOTIDE SEQUENCE [LARGE SCALE GENOMIC DNA]</scope>
    <source>
        <strain evidence="3">LMG 26031</strain>
    </source>
</reference>
<feature type="domain" description="Amidohydrolase-related" evidence="1">
    <location>
        <begin position="18"/>
        <end position="282"/>
    </location>
</feature>
<dbReference type="Proteomes" id="UP000198866">
    <property type="component" value="Unassembled WGS sequence"/>
</dbReference>
<sequence>MNANPHANAPRDTPLRACDAHIHIYSRSFATRADAAGFVEQADVPAYRDVQARIGTQRVVIVTPRIYGTDNAVTLDAIRQLGIANARGVAVVRPDVTDAELAKLHEGGIRGIRFTLYTPANAVVGFDMVEPLAWRVAELGWHVQLHWTAAQIVEHQALLARLPLTIVFDHCARLPLPDGATHAAFTTVRRLVDAGRAWVKLSGPYLDSIDGLDARYIDVAPTARAWIAAIPDRLVWGSDWPHATETHKPADPMLLDLLGEWADDETTRERILTDNAARLYGFDN</sequence>
<accession>A0A1H7E0P6</accession>
<dbReference type="InterPro" id="IPR006680">
    <property type="entry name" value="Amidohydro-rel"/>
</dbReference>
<dbReference type="PANTHER" id="PTHR35563">
    <property type="entry name" value="BARREL METAL-DEPENDENT HYDROLASE, PUTATIVE (AFU_ORTHOLOGUE AFUA_1G16240)-RELATED"/>
    <property type="match status" value="1"/>
</dbReference>
<dbReference type="InterPro" id="IPR052358">
    <property type="entry name" value="Aro_Compnd_Degr_Hydrolases"/>
</dbReference>
<evidence type="ECO:0000313" key="2">
    <source>
        <dbReference type="EMBL" id="SEK05532.1"/>
    </source>
</evidence>
<dbReference type="STRING" id="667676.SAMN05192539_103541"/>
<gene>
    <name evidence="2" type="ORF">SAMN05192539_103541</name>
</gene>
<evidence type="ECO:0000313" key="3">
    <source>
        <dbReference type="Proteomes" id="UP000198866"/>
    </source>
</evidence>
<dbReference type="SUPFAM" id="SSF51556">
    <property type="entry name" value="Metallo-dependent hydrolases"/>
    <property type="match status" value="1"/>
</dbReference>
<organism evidence="2 3">
    <name type="scientific">Paraburkholderia diazotrophica</name>
    <dbReference type="NCBI Taxonomy" id="667676"/>
    <lineage>
        <taxon>Bacteria</taxon>
        <taxon>Pseudomonadati</taxon>
        <taxon>Pseudomonadota</taxon>
        <taxon>Betaproteobacteria</taxon>
        <taxon>Burkholderiales</taxon>
        <taxon>Burkholderiaceae</taxon>
        <taxon>Paraburkholderia</taxon>
    </lineage>
</organism>